<dbReference type="InterPro" id="IPR006447">
    <property type="entry name" value="Myb_dom_plants"/>
</dbReference>
<keyword evidence="4" id="KW-0804">Transcription</keyword>
<dbReference type="InterPro" id="IPR001005">
    <property type="entry name" value="SANT/Myb"/>
</dbReference>
<comment type="caution">
    <text evidence="9">The sequence shown here is derived from an EMBL/GenBank/DDBJ whole genome shotgun (WGS) entry which is preliminary data.</text>
</comment>
<keyword evidence="2" id="KW-0805">Transcription regulation</keyword>
<dbReference type="GO" id="GO:0005634">
    <property type="term" value="C:nucleus"/>
    <property type="evidence" value="ECO:0007669"/>
    <property type="project" value="UniProtKB-SubCell"/>
</dbReference>
<feature type="chain" id="PRO_5035276105" description="HTH myb-type domain-containing protein" evidence="7">
    <location>
        <begin position="26"/>
        <end position="587"/>
    </location>
</feature>
<evidence type="ECO:0000256" key="6">
    <source>
        <dbReference type="SAM" id="MobiDB-lite"/>
    </source>
</evidence>
<keyword evidence="10" id="KW-1185">Reference proteome</keyword>
<feature type="compositionally biased region" description="Low complexity" evidence="6">
    <location>
        <begin position="560"/>
        <end position="579"/>
    </location>
</feature>
<dbReference type="PANTHER" id="PTHR31314">
    <property type="entry name" value="MYB FAMILY TRANSCRIPTION FACTOR PHL7-LIKE"/>
    <property type="match status" value="1"/>
</dbReference>
<feature type="domain" description="HTH myb-type" evidence="8">
    <location>
        <begin position="290"/>
        <end position="352"/>
    </location>
</feature>
<keyword evidence="5" id="KW-0539">Nucleus</keyword>
<gene>
    <name evidence="9" type="ORF">GUJ93_ZPchr0012g20472</name>
</gene>
<evidence type="ECO:0000256" key="1">
    <source>
        <dbReference type="ARBA" id="ARBA00004123"/>
    </source>
</evidence>
<dbReference type="PANTHER" id="PTHR31314:SF188">
    <property type="entry name" value="TRANSCRIPTION FACTOR KAN2 ISOFORM X1-RELATED"/>
    <property type="match status" value="1"/>
</dbReference>
<proteinExistence type="predicted"/>
<keyword evidence="3" id="KW-0238">DNA-binding</keyword>
<feature type="region of interest" description="Disordered" evidence="6">
    <location>
        <begin position="560"/>
        <end position="587"/>
    </location>
</feature>
<protein>
    <recommendedName>
        <fullName evidence="8">HTH myb-type domain-containing protein</fullName>
    </recommendedName>
</protein>
<reference evidence="9" key="2">
    <citation type="submission" date="2021-02" db="EMBL/GenBank/DDBJ databases">
        <authorList>
            <person name="Kimball J.A."/>
            <person name="Haas M.W."/>
            <person name="Macchietto M."/>
            <person name="Kono T."/>
            <person name="Duquette J."/>
            <person name="Shao M."/>
        </authorList>
    </citation>
    <scope>NUCLEOTIDE SEQUENCE</scope>
    <source>
        <tissue evidence="9">Fresh leaf tissue</tissue>
    </source>
</reference>
<organism evidence="9 10">
    <name type="scientific">Zizania palustris</name>
    <name type="common">Northern wild rice</name>
    <dbReference type="NCBI Taxonomy" id="103762"/>
    <lineage>
        <taxon>Eukaryota</taxon>
        <taxon>Viridiplantae</taxon>
        <taxon>Streptophyta</taxon>
        <taxon>Embryophyta</taxon>
        <taxon>Tracheophyta</taxon>
        <taxon>Spermatophyta</taxon>
        <taxon>Magnoliopsida</taxon>
        <taxon>Liliopsida</taxon>
        <taxon>Poales</taxon>
        <taxon>Poaceae</taxon>
        <taxon>BOP clade</taxon>
        <taxon>Oryzoideae</taxon>
        <taxon>Oryzeae</taxon>
        <taxon>Zizaniinae</taxon>
        <taxon>Zizania</taxon>
    </lineage>
</organism>
<dbReference type="GO" id="GO:0003677">
    <property type="term" value="F:DNA binding"/>
    <property type="evidence" value="ECO:0007669"/>
    <property type="project" value="UniProtKB-KW"/>
</dbReference>
<accession>A0A8J6BW34</accession>
<reference evidence="9" key="1">
    <citation type="journal article" date="2021" name="bioRxiv">
        <title>Whole Genome Assembly and Annotation of Northern Wild Rice, Zizania palustris L., Supports a Whole Genome Duplication in the Zizania Genus.</title>
        <authorList>
            <person name="Haas M."/>
            <person name="Kono T."/>
            <person name="Macchietto M."/>
            <person name="Millas R."/>
            <person name="McGilp L."/>
            <person name="Shao M."/>
            <person name="Duquette J."/>
            <person name="Hirsch C.N."/>
            <person name="Kimball J."/>
        </authorList>
    </citation>
    <scope>NUCLEOTIDE SEQUENCE</scope>
    <source>
        <tissue evidence="9">Fresh leaf tissue</tissue>
    </source>
</reference>
<evidence type="ECO:0000256" key="7">
    <source>
        <dbReference type="SAM" id="SignalP"/>
    </source>
</evidence>
<evidence type="ECO:0000259" key="8">
    <source>
        <dbReference type="PROSITE" id="PS51294"/>
    </source>
</evidence>
<dbReference type="PROSITE" id="PS51294">
    <property type="entry name" value="HTH_MYB"/>
    <property type="match status" value="1"/>
</dbReference>
<comment type="subcellular location">
    <subcellularLocation>
        <location evidence="1">Nucleus</location>
    </subcellularLocation>
</comment>
<keyword evidence="7" id="KW-0732">Signal</keyword>
<evidence type="ECO:0000256" key="4">
    <source>
        <dbReference type="ARBA" id="ARBA00023163"/>
    </source>
</evidence>
<dbReference type="OrthoDB" id="551907at2759"/>
<evidence type="ECO:0000256" key="3">
    <source>
        <dbReference type="ARBA" id="ARBA00023125"/>
    </source>
</evidence>
<dbReference type="EMBL" id="JAAALK010000080">
    <property type="protein sequence ID" value="KAG8092413.1"/>
    <property type="molecule type" value="Genomic_DNA"/>
</dbReference>
<dbReference type="AlphaFoldDB" id="A0A8J6BW34"/>
<evidence type="ECO:0000256" key="5">
    <source>
        <dbReference type="ARBA" id="ARBA00023242"/>
    </source>
</evidence>
<evidence type="ECO:0000256" key="2">
    <source>
        <dbReference type="ARBA" id="ARBA00023015"/>
    </source>
</evidence>
<dbReference type="FunFam" id="1.10.10.60:FF:000007">
    <property type="entry name" value="Two-component response regulator"/>
    <property type="match status" value="1"/>
</dbReference>
<dbReference type="GO" id="GO:0003700">
    <property type="term" value="F:DNA-binding transcription factor activity"/>
    <property type="evidence" value="ECO:0007669"/>
    <property type="project" value="InterPro"/>
</dbReference>
<dbReference type="Pfam" id="PF00249">
    <property type="entry name" value="Myb_DNA-binding"/>
    <property type="match status" value="1"/>
</dbReference>
<dbReference type="Proteomes" id="UP000729402">
    <property type="component" value="Unassembled WGS sequence"/>
</dbReference>
<evidence type="ECO:0000313" key="10">
    <source>
        <dbReference type="Proteomes" id="UP000729402"/>
    </source>
</evidence>
<feature type="region of interest" description="Disordered" evidence="6">
    <location>
        <begin position="22"/>
        <end position="106"/>
    </location>
</feature>
<feature type="signal peptide" evidence="7">
    <location>
        <begin position="1"/>
        <end position="25"/>
    </location>
</feature>
<dbReference type="NCBIfam" id="TIGR01557">
    <property type="entry name" value="myb_SHAQKYF"/>
    <property type="match status" value="1"/>
</dbReference>
<sequence length="587" mass="64764">MWNACIKSPSFFFLLLNSFRSSGDGSNGGGRQRHDRSSVKRSDEDDVVSELPTAQAFIYPPPATACGEGKPPPARPPAEEETAAQRRRVTDGPKASSTTSSDAEEQRSFGSECLMIPLFLPFYNVPCNHAPATRIWTTSLARFIDQLSTCSASAKRFHHHHLSARTGADCSIHQISGASRRRRESQGLQAMMRRVIRLVRPARHDETTSVFCHQLMRAPTCKSPSVDLRHQEVLYQASPSEPSSVNREGGYPSYRGFAAQLQSAEAGGFFDTQMTMVRRERIEGVRQYNRSKVPRLRWTPDLHHCFVHAIHKLGGQHSTKATPKRVLQLMGVGGLTISHVKSHLQMYRNMRNDGLDMQGIQQMDQEQAFAGGMEVWTDLQHHDHECGGHCCRYHPPKHAKGSLLLHQQQQQQQLRSSQVETSTQTGFLRSKGICERDVSSGQYGQACGDYYAQPAPMADEGLRRLRLRLRTWQHGDGGAGLDDAGPPSTRRLLGLVVMRQRGTRDQEHDGGAPVNCASHGTAKGTARAVDDHREREELSLSLKLDSAGLSRSSGAAYCSEGSSWLSSPSTSFSGGARSSAISLDLSL</sequence>
<dbReference type="InterPro" id="IPR046955">
    <property type="entry name" value="PHR1-like"/>
</dbReference>
<evidence type="ECO:0000313" key="9">
    <source>
        <dbReference type="EMBL" id="KAG8092413.1"/>
    </source>
</evidence>
<dbReference type="InterPro" id="IPR017930">
    <property type="entry name" value="Myb_dom"/>
</dbReference>
<feature type="region of interest" description="Disordered" evidence="6">
    <location>
        <begin position="504"/>
        <end position="531"/>
    </location>
</feature>
<name>A0A8J6BW34_ZIZPA</name>